<evidence type="ECO:0000313" key="10">
    <source>
        <dbReference type="EMBL" id="KAK2830860.1"/>
    </source>
</evidence>
<dbReference type="InterPro" id="IPR048522">
    <property type="entry name" value="Death_3_fish"/>
</dbReference>
<feature type="disulfide bond" evidence="8">
    <location>
        <begin position="99"/>
        <end position="114"/>
    </location>
</feature>
<evidence type="ECO:0000256" key="7">
    <source>
        <dbReference type="ARBA" id="ARBA00023180"/>
    </source>
</evidence>
<dbReference type="InterPro" id="IPR052459">
    <property type="entry name" value="TNFRSF_decoy_receptor"/>
</dbReference>
<dbReference type="Gene3D" id="2.10.50.10">
    <property type="entry name" value="Tumor Necrosis Factor Receptor, subunit A, domain 2"/>
    <property type="match status" value="3"/>
</dbReference>
<evidence type="ECO:0000259" key="9">
    <source>
        <dbReference type="PROSITE" id="PS50050"/>
    </source>
</evidence>
<keyword evidence="2" id="KW-0964">Secreted</keyword>
<feature type="disulfide bond" evidence="8">
    <location>
        <begin position="117"/>
        <end position="130"/>
    </location>
</feature>
<comment type="subcellular location">
    <subcellularLocation>
        <location evidence="1">Secreted</location>
    </subcellularLocation>
</comment>
<feature type="disulfide bond" evidence="8">
    <location>
        <begin position="120"/>
        <end position="138"/>
    </location>
</feature>
<keyword evidence="5" id="KW-0677">Repeat</keyword>
<dbReference type="EMBL" id="JAUPFM010000014">
    <property type="protein sequence ID" value="KAK2830860.1"/>
    <property type="molecule type" value="Genomic_DNA"/>
</dbReference>
<evidence type="ECO:0000256" key="1">
    <source>
        <dbReference type="ARBA" id="ARBA00004613"/>
    </source>
</evidence>
<dbReference type="SUPFAM" id="SSF57586">
    <property type="entry name" value="TNF receptor-like"/>
    <property type="match status" value="2"/>
</dbReference>
<evidence type="ECO:0000313" key="11">
    <source>
        <dbReference type="Proteomes" id="UP001187415"/>
    </source>
</evidence>
<name>A0AA88M518_CHASR</name>
<evidence type="ECO:0000256" key="6">
    <source>
        <dbReference type="ARBA" id="ARBA00023157"/>
    </source>
</evidence>
<accession>A0AA88M518</accession>
<organism evidence="10 11">
    <name type="scientific">Channa striata</name>
    <name type="common">Snakehead murrel</name>
    <name type="synonym">Ophicephalus striatus</name>
    <dbReference type="NCBI Taxonomy" id="64152"/>
    <lineage>
        <taxon>Eukaryota</taxon>
        <taxon>Metazoa</taxon>
        <taxon>Chordata</taxon>
        <taxon>Craniata</taxon>
        <taxon>Vertebrata</taxon>
        <taxon>Euteleostomi</taxon>
        <taxon>Actinopterygii</taxon>
        <taxon>Neopterygii</taxon>
        <taxon>Teleostei</taxon>
        <taxon>Neoteleostei</taxon>
        <taxon>Acanthomorphata</taxon>
        <taxon>Anabantaria</taxon>
        <taxon>Anabantiformes</taxon>
        <taxon>Channoidei</taxon>
        <taxon>Channidae</taxon>
        <taxon>Channa</taxon>
    </lineage>
</organism>
<evidence type="ECO:0000256" key="2">
    <source>
        <dbReference type="ARBA" id="ARBA00022525"/>
    </source>
</evidence>
<proteinExistence type="predicted"/>
<keyword evidence="3" id="KW-0053">Apoptosis</keyword>
<evidence type="ECO:0000256" key="5">
    <source>
        <dbReference type="ARBA" id="ARBA00022737"/>
    </source>
</evidence>
<dbReference type="InterPro" id="IPR001368">
    <property type="entry name" value="TNFR/NGFR_Cys_rich_reg"/>
</dbReference>
<comment type="caution">
    <text evidence="10">The sequence shown here is derived from an EMBL/GenBank/DDBJ whole genome shotgun (WGS) entry which is preliminary data.</text>
</comment>
<keyword evidence="7" id="KW-0325">Glycoprotein</keyword>
<dbReference type="Pfam" id="PF00020">
    <property type="entry name" value="TNFR_c6"/>
    <property type="match status" value="2"/>
</dbReference>
<dbReference type="GO" id="GO:0005576">
    <property type="term" value="C:extracellular region"/>
    <property type="evidence" value="ECO:0007669"/>
    <property type="project" value="UniProtKB-SubCell"/>
</dbReference>
<reference evidence="10" key="1">
    <citation type="submission" date="2023-07" db="EMBL/GenBank/DDBJ databases">
        <title>Chromosome-level Genome Assembly of Striped Snakehead (Channa striata).</title>
        <authorList>
            <person name="Liu H."/>
        </authorList>
    </citation>
    <scope>NUCLEOTIDE SEQUENCE</scope>
    <source>
        <strain evidence="10">Gz</strain>
        <tissue evidence="10">Muscle</tissue>
    </source>
</reference>
<dbReference type="PANTHER" id="PTHR23097:SF116">
    <property type="entry name" value="TUMOR NECROSIS FACTOR RECEPTOR SUPERFAMILY MEMBER 6B"/>
    <property type="match status" value="1"/>
</dbReference>
<dbReference type="Proteomes" id="UP001187415">
    <property type="component" value="Unassembled WGS sequence"/>
</dbReference>
<feature type="domain" description="TNFR-Cys" evidence="9">
    <location>
        <begin position="98"/>
        <end position="138"/>
    </location>
</feature>
<feature type="repeat" description="TNFR-Cys" evidence="8">
    <location>
        <begin position="98"/>
        <end position="138"/>
    </location>
</feature>
<sequence>MCISMSVTVSVFPLIPVAPRLTPVPPGIPSLSASFQMLILLLPLLLFSVRTCQADGASVPTFPSTDPSTGRPVECERCAPGTYLRARCTSAQRTVCAPCPAGSFTARWNFISKCLRCNACGMNQVVKTACAADSDTECQCAEGFYYKKSYDMCLRHRECPAGEGVLSGGTPHDDTECQICPNGTFSSTTSAHLNCTEHKSCNAPGLQLVLKGSTWHDGVCANCRDQLRDGAEYLKEILSAFFGHQKLHIKRLRRVLYQLENGSKGATTELSLSELHERLDAWVAPATASQVRQLPEILKKAGAEHASERLHNKLHRIDSNLSELCGLTNEVDGTNTLNRRV</sequence>
<dbReference type="Pfam" id="PF21733">
    <property type="entry name" value="Death_3"/>
    <property type="match status" value="1"/>
</dbReference>
<keyword evidence="11" id="KW-1185">Reference proteome</keyword>
<dbReference type="SMART" id="SM00208">
    <property type="entry name" value="TNFR"/>
    <property type="match status" value="4"/>
</dbReference>
<protein>
    <recommendedName>
        <fullName evidence="9">TNFR-Cys domain-containing protein</fullName>
    </recommendedName>
</protein>
<keyword evidence="4" id="KW-0732">Signal</keyword>
<evidence type="ECO:0000256" key="4">
    <source>
        <dbReference type="ARBA" id="ARBA00022729"/>
    </source>
</evidence>
<evidence type="ECO:0000256" key="8">
    <source>
        <dbReference type="PROSITE-ProRule" id="PRU00206"/>
    </source>
</evidence>
<gene>
    <name evidence="10" type="ORF">Q5P01_018791</name>
</gene>
<keyword evidence="6 8" id="KW-1015">Disulfide bond</keyword>
<dbReference type="PANTHER" id="PTHR23097">
    <property type="entry name" value="TUMOR NECROSIS FACTOR RECEPTOR SUPERFAMILY MEMBER"/>
    <property type="match status" value="1"/>
</dbReference>
<dbReference type="PROSITE" id="PS50050">
    <property type="entry name" value="TNFR_NGFR_2"/>
    <property type="match status" value="1"/>
</dbReference>
<dbReference type="GO" id="GO:0006915">
    <property type="term" value="P:apoptotic process"/>
    <property type="evidence" value="ECO:0007669"/>
    <property type="project" value="UniProtKB-KW"/>
</dbReference>
<dbReference type="AlphaFoldDB" id="A0AA88M518"/>
<evidence type="ECO:0000256" key="3">
    <source>
        <dbReference type="ARBA" id="ARBA00022703"/>
    </source>
</evidence>